<dbReference type="HOGENOM" id="CLU_842048_0_0_1"/>
<gene>
    <name evidence="3" type="ORF">BN946_scf184844.g90</name>
</gene>
<keyword evidence="1" id="KW-0472">Membrane</keyword>
<feature type="domain" description="DUF6533" evidence="2">
    <location>
        <begin position="1"/>
        <end position="42"/>
    </location>
</feature>
<dbReference type="Proteomes" id="UP000029665">
    <property type="component" value="Unassembled WGS sequence"/>
</dbReference>
<feature type="transmembrane region" description="Helical" evidence="1">
    <location>
        <begin position="93"/>
        <end position="113"/>
    </location>
</feature>
<dbReference type="Pfam" id="PF20151">
    <property type="entry name" value="DUF6533"/>
    <property type="match status" value="1"/>
</dbReference>
<evidence type="ECO:0000313" key="3">
    <source>
        <dbReference type="EMBL" id="CDO71086.1"/>
    </source>
</evidence>
<reference evidence="3" key="1">
    <citation type="submission" date="2014-01" db="EMBL/GenBank/DDBJ databases">
        <title>The genome of the white-rot fungus Pycnoporus cinnabarinus: a basidiomycete model with a versatile arsenal for lignocellulosic biomass breakdown.</title>
        <authorList>
            <person name="Levasseur A."/>
            <person name="Lomascolo A."/>
            <person name="Ruiz-Duenas F.J."/>
            <person name="Uzan E."/>
            <person name="Piumi F."/>
            <person name="Kues U."/>
            <person name="Ram A.F.J."/>
            <person name="Murat C."/>
            <person name="Haon M."/>
            <person name="Benoit I."/>
            <person name="Arfi Y."/>
            <person name="Chevret D."/>
            <person name="Drula E."/>
            <person name="Kwon M.J."/>
            <person name="Gouret P."/>
            <person name="Lesage-Meessen L."/>
            <person name="Lombard V."/>
            <person name="Mariette J."/>
            <person name="Noirot C."/>
            <person name="Park J."/>
            <person name="Patyshakuliyeva A."/>
            <person name="Wieneger R.A.B."/>
            <person name="Wosten H.A.B."/>
            <person name="Martin F."/>
            <person name="Coutinho P.M."/>
            <person name="de Vries R."/>
            <person name="Martinez A.T."/>
            <person name="Klopp C."/>
            <person name="Pontarotti P."/>
            <person name="Henrissat B."/>
            <person name="Record E."/>
        </authorList>
    </citation>
    <scope>NUCLEOTIDE SEQUENCE [LARGE SCALE GENOMIC DNA]</scope>
    <source>
        <strain evidence="3">BRFM137</strain>
    </source>
</reference>
<evidence type="ECO:0000259" key="2">
    <source>
        <dbReference type="Pfam" id="PF20151"/>
    </source>
</evidence>
<dbReference type="OMA" id="FILWDVW"/>
<comment type="caution">
    <text evidence="3">The sequence shown here is derived from an EMBL/GenBank/DDBJ whole genome shotgun (WGS) entry which is preliminary data.</text>
</comment>
<dbReference type="OrthoDB" id="3052633at2759"/>
<keyword evidence="1" id="KW-1133">Transmembrane helix</keyword>
<feature type="transmembrane region" description="Helical" evidence="1">
    <location>
        <begin position="186"/>
        <end position="210"/>
    </location>
</feature>
<dbReference type="InterPro" id="IPR045340">
    <property type="entry name" value="DUF6533"/>
</dbReference>
<name>A0A060SA13_PYCCI</name>
<dbReference type="AlphaFoldDB" id="A0A060SA13"/>
<dbReference type="EMBL" id="CCBP010000097">
    <property type="protein sequence ID" value="CDO71086.1"/>
    <property type="molecule type" value="Genomic_DNA"/>
</dbReference>
<proteinExistence type="predicted"/>
<organism evidence="3 4">
    <name type="scientific">Pycnoporus cinnabarinus</name>
    <name type="common">Cinnabar-red polypore</name>
    <name type="synonym">Trametes cinnabarina</name>
    <dbReference type="NCBI Taxonomy" id="5643"/>
    <lineage>
        <taxon>Eukaryota</taxon>
        <taxon>Fungi</taxon>
        <taxon>Dikarya</taxon>
        <taxon>Basidiomycota</taxon>
        <taxon>Agaricomycotina</taxon>
        <taxon>Agaricomycetes</taxon>
        <taxon>Polyporales</taxon>
        <taxon>Polyporaceae</taxon>
        <taxon>Trametes</taxon>
    </lineage>
</organism>
<evidence type="ECO:0000313" key="4">
    <source>
        <dbReference type="Proteomes" id="UP000029665"/>
    </source>
</evidence>
<evidence type="ECO:0000256" key="1">
    <source>
        <dbReference type="SAM" id="Phobius"/>
    </source>
</evidence>
<feature type="transmembrane region" description="Helical" evidence="1">
    <location>
        <begin position="216"/>
        <end position="233"/>
    </location>
</feature>
<accession>A0A060SA13</accession>
<protein>
    <recommendedName>
        <fullName evidence="2">DUF6533 domain-containing protein</fullName>
    </recommendedName>
</protein>
<sequence>MASSALLFVDWFMTFTDEVQRIWKGRFTGATVIFLITRYVAIAERINFVVSVVLPALSNQVRTCRQSGLQNISYLMFGVFIMLRVRGIWGKGWFPLAFLAVLTPVRTAIYLFMQTHYTPVALGVPLYGCGAEYNLSDITFRAISATTIDTTVIILTWVRTIGVKRESHRLGMRTPIVTLLLRDGTIYFLVILFIQIFGVVSTTIGSTFILWDVWPLFEQVFTVIFLCRFMLNLRGVYLADSTRNPANTDEFGINTPTNDGGTIHFASIVGNLGAPVNTFGVATDSYPVSNNNMSTDDMEDDSVEMSANPLSYGLYHKQPDSMELPETISHNHC</sequence>
<keyword evidence="1" id="KW-0812">Transmembrane</keyword>
<keyword evidence="4" id="KW-1185">Reference proteome</keyword>